<name>A0A2D1GPH9_9CAUD</name>
<sequence>MIGKLYEINVKRLIGWGGSISDAVLKAGEDLQPHVLERARAAALRKVGADFEDRVKYVYTDSARILIDEPTGEEIIRFSPLQHNSYEDMKKTGRVILSVQYATWDNKQ</sequence>
<keyword evidence="2" id="KW-1185">Reference proteome</keyword>
<reference evidence="1 2" key="1">
    <citation type="submission" date="2017-09" db="EMBL/GenBank/DDBJ databases">
        <title>Complete genome sequence analysis of the novel Escherichia coli phage SRT8.</title>
        <authorList>
            <person name="Fan X."/>
            <person name="Zhao K."/>
            <person name="Song S."/>
            <person name="Zhao Z."/>
        </authorList>
    </citation>
    <scope>NUCLEOTIDE SEQUENCE [LARGE SCALE GENOMIC DNA]</scope>
</reference>
<evidence type="ECO:0000313" key="2">
    <source>
        <dbReference type="Proteomes" id="UP000228763"/>
    </source>
</evidence>
<evidence type="ECO:0000313" key="1">
    <source>
        <dbReference type="EMBL" id="ATN93841.1"/>
    </source>
</evidence>
<dbReference type="GeneID" id="40091928"/>
<dbReference type="KEGG" id="vg:40091928"/>
<protein>
    <submittedName>
        <fullName evidence="1">Uncharacterized protein</fullName>
    </submittedName>
</protein>
<proteinExistence type="predicted"/>
<dbReference type="RefSeq" id="YP_009615466.1">
    <property type="nucleotide sequence ID" value="NC_042043.1"/>
</dbReference>
<organism evidence="1 2">
    <name type="scientific">Escherichia phage SRT8</name>
    <dbReference type="NCBI Taxonomy" id="2496545"/>
    <lineage>
        <taxon>Viruses</taxon>
        <taxon>Duplodnaviria</taxon>
        <taxon>Heunggongvirae</taxon>
        <taxon>Uroviricota</taxon>
        <taxon>Caudoviricetes</taxon>
        <taxon>Drexlerviridae</taxon>
        <taxon>Tunavirinae</taxon>
        <taxon>Sertoctavirus</taxon>
        <taxon>Sertoctavirus SRT8</taxon>
    </lineage>
</organism>
<dbReference type="Proteomes" id="UP000228763">
    <property type="component" value="Segment"/>
</dbReference>
<accession>A0A2D1GPH9</accession>
<dbReference type="EMBL" id="MF996376">
    <property type="protein sequence ID" value="ATN93841.1"/>
    <property type="molecule type" value="Genomic_DNA"/>
</dbReference>